<comment type="caution">
    <text evidence="1">The sequence shown here is derived from an EMBL/GenBank/DDBJ whole genome shotgun (WGS) entry which is preliminary data.</text>
</comment>
<reference evidence="1 2" key="1">
    <citation type="submission" date="2019-06" db="EMBL/GenBank/DDBJ databases">
        <title>Paenimaribius caenipelagi gen. nov., sp. nov., isolated from a tidal flat.</title>
        <authorList>
            <person name="Yoon J.-H."/>
        </authorList>
    </citation>
    <scope>NUCLEOTIDE SEQUENCE [LARGE SCALE GENOMIC DNA]</scope>
    <source>
        <strain evidence="1 2">JBTF-M29</strain>
    </source>
</reference>
<accession>A0A547PW46</accession>
<gene>
    <name evidence="1" type="ORF">FEV53_11830</name>
</gene>
<sequence length="65" mass="7185">MFIDESLDMDKVGDVRIALAEAREELERARGLPGETRTLGAIRFLELRLQSLDGDTPKKSPQSAA</sequence>
<evidence type="ECO:0000313" key="2">
    <source>
        <dbReference type="Proteomes" id="UP000318590"/>
    </source>
</evidence>
<protein>
    <submittedName>
        <fullName evidence="1">Uncharacterized protein</fullName>
    </submittedName>
</protein>
<proteinExistence type="predicted"/>
<dbReference type="EMBL" id="VFSV01000020">
    <property type="protein sequence ID" value="TRD18338.1"/>
    <property type="molecule type" value="Genomic_DNA"/>
</dbReference>
<dbReference type="AlphaFoldDB" id="A0A547PW46"/>
<organism evidence="1 2">
    <name type="scientific">Palleronia caenipelagi</name>
    <dbReference type="NCBI Taxonomy" id="2489174"/>
    <lineage>
        <taxon>Bacteria</taxon>
        <taxon>Pseudomonadati</taxon>
        <taxon>Pseudomonadota</taxon>
        <taxon>Alphaproteobacteria</taxon>
        <taxon>Rhodobacterales</taxon>
        <taxon>Roseobacteraceae</taxon>
        <taxon>Palleronia</taxon>
    </lineage>
</organism>
<keyword evidence="2" id="KW-1185">Reference proteome</keyword>
<evidence type="ECO:0000313" key="1">
    <source>
        <dbReference type="EMBL" id="TRD18338.1"/>
    </source>
</evidence>
<dbReference type="RefSeq" id="WP_142835010.1">
    <property type="nucleotide sequence ID" value="NZ_VFSV01000020.1"/>
</dbReference>
<dbReference type="Proteomes" id="UP000318590">
    <property type="component" value="Unassembled WGS sequence"/>
</dbReference>
<name>A0A547PW46_9RHOB</name>